<gene>
    <name evidence="18" type="ORF">HZY85_00620</name>
</gene>
<keyword evidence="4" id="KW-0762">Sugar transport</keyword>
<evidence type="ECO:0000256" key="3">
    <source>
        <dbReference type="ARBA" id="ARBA00022475"/>
    </source>
</evidence>
<feature type="domain" description="PTS EIIB type-1" evidence="16">
    <location>
        <begin position="4"/>
        <end position="87"/>
    </location>
</feature>
<evidence type="ECO:0000256" key="13">
    <source>
        <dbReference type="ARBA" id="ARBA00048931"/>
    </source>
</evidence>
<feature type="transmembrane region" description="Helical" evidence="15">
    <location>
        <begin position="345"/>
        <end position="368"/>
    </location>
</feature>
<dbReference type="PANTHER" id="PTHR30175:SF4">
    <property type="entry name" value="PTS SYSTEM TREHALOSE-SPECIFIC EIIBC COMPONENT"/>
    <property type="match status" value="1"/>
</dbReference>
<dbReference type="InterPro" id="IPR013013">
    <property type="entry name" value="PTS_EIIC_1"/>
</dbReference>
<dbReference type="PROSITE" id="PS51103">
    <property type="entry name" value="PTS_EIIC_TYPE_1"/>
    <property type="match status" value="1"/>
</dbReference>
<keyword evidence="19" id="KW-1185">Reference proteome</keyword>
<dbReference type="PANTHER" id="PTHR30175">
    <property type="entry name" value="PHOSPHOTRANSFERASE SYSTEM TRANSPORT PROTEIN"/>
    <property type="match status" value="1"/>
</dbReference>
<comment type="caution">
    <text evidence="18">The sequence shown here is derived from an EMBL/GenBank/DDBJ whole genome shotgun (WGS) entry which is preliminary data.</text>
</comment>
<reference evidence="18 19" key="1">
    <citation type="submission" date="2020-07" db="EMBL/GenBank/DDBJ databases">
        <title>MOT database genomes.</title>
        <authorList>
            <person name="Joseph S."/>
            <person name="Aduse-Opoku J."/>
            <person name="Hashim A."/>
            <person name="Wade W."/>
            <person name="Curtis M."/>
        </authorList>
    </citation>
    <scope>NUCLEOTIDE SEQUENCE [LARGE SCALE GENOMIC DNA]</scope>
    <source>
        <strain evidence="18 19">CIP 106318</strain>
    </source>
</reference>
<keyword evidence="10 15" id="KW-0472">Membrane</keyword>
<evidence type="ECO:0000256" key="12">
    <source>
        <dbReference type="ARBA" id="ARBA00045139"/>
    </source>
</evidence>
<dbReference type="InterPro" id="IPR050558">
    <property type="entry name" value="PTS_Sugar-Specific_Components"/>
</dbReference>
<sequence length="476" mass="51196">MDLNKVIKDVVEFSGGKENIHSVTHCATRLRIELNDEEKYSREKLEEVDGVKGVFFTNGQLQIIFGSGLVQQVYGEYSKVYSSDGQQTNNEKREPKGNAVQRFVKMLSDIFVPIIPAIVAGGLLMGINNVLVGKGIFKENLSLLDMYPNIASVADLINLLANAPFVFLPVLIGFSATKRFGGNAYLGAALGMILVHPQLVNAYAEVAARAEGKIPVWEIFGMSIEQIGYQGTVLPIIVMSFVLASIEKYLRRVTPIYLDNLTTPLLSLFITGFITFAVTGPILREAGNLLADGLSWVYNGLGFVGAGIFGLFYAPIVITGMHHSFVAIENVLIADAIAKGVGGSFIFPIASMSNVAQAGAVFAVLFFIKDAKIKSLASASGISAMLGITEPAMFGVNLRLKYPFYGAIIGSAAGSAWLGLNKVLAVALGAAGLPGFISIRTEQWFSFGIGLLISITVSFLVTAYFFKTKKELMNAK</sequence>
<keyword evidence="2" id="KW-0813">Transport</keyword>
<dbReference type="SUPFAM" id="SSF55604">
    <property type="entry name" value="Glucose permease domain IIB"/>
    <property type="match status" value="1"/>
</dbReference>
<dbReference type="InterPro" id="IPR001996">
    <property type="entry name" value="PTS_IIB_1"/>
</dbReference>
<dbReference type="InterPro" id="IPR003352">
    <property type="entry name" value="PTS_EIIC"/>
</dbReference>
<evidence type="ECO:0000256" key="6">
    <source>
        <dbReference type="ARBA" id="ARBA00022683"/>
    </source>
</evidence>
<keyword evidence="3" id="KW-1003">Cell membrane</keyword>
<evidence type="ECO:0000313" key="18">
    <source>
        <dbReference type="EMBL" id="NYS46698.1"/>
    </source>
</evidence>
<dbReference type="PROSITE" id="PS51098">
    <property type="entry name" value="PTS_EIIB_TYPE_1"/>
    <property type="match status" value="1"/>
</dbReference>
<evidence type="ECO:0000259" key="17">
    <source>
        <dbReference type="PROSITE" id="PS51103"/>
    </source>
</evidence>
<evidence type="ECO:0000256" key="8">
    <source>
        <dbReference type="ARBA" id="ARBA00022777"/>
    </source>
</evidence>
<dbReference type="InterPro" id="IPR018113">
    <property type="entry name" value="PTrfase_EIIB_Cys"/>
</dbReference>
<evidence type="ECO:0000256" key="4">
    <source>
        <dbReference type="ARBA" id="ARBA00022597"/>
    </source>
</evidence>
<keyword evidence="8" id="KW-0418">Kinase</keyword>
<proteinExistence type="predicted"/>
<keyword evidence="9 15" id="KW-1133">Transmembrane helix</keyword>
<evidence type="ECO:0000313" key="19">
    <source>
        <dbReference type="Proteomes" id="UP000531840"/>
    </source>
</evidence>
<feature type="transmembrane region" description="Helical" evidence="15">
    <location>
        <begin position="445"/>
        <end position="466"/>
    </location>
</feature>
<comment type="subcellular location">
    <subcellularLocation>
        <location evidence="1">Cell membrane</location>
        <topology evidence="1">Multi-pass membrane protein</topology>
    </subcellularLocation>
</comment>
<keyword evidence="5" id="KW-0808">Transferase</keyword>
<evidence type="ECO:0000256" key="9">
    <source>
        <dbReference type="ARBA" id="ARBA00022989"/>
    </source>
</evidence>
<dbReference type="NCBIfam" id="TIGR01996">
    <property type="entry name" value="PTS-II-BC-sucr"/>
    <property type="match status" value="1"/>
</dbReference>
<dbReference type="PROSITE" id="PS01035">
    <property type="entry name" value="PTS_EIIB_TYPE_1_CYS"/>
    <property type="match status" value="1"/>
</dbReference>
<organism evidence="18 19">
    <name type="scientific">Gemelliphila palaticanis</name>
    <dbReference type="NCBI Taxonomy" id="81950"/>
    <lineage>
        <taxon>Bacteria</taxon>
        <taxon>Bacillati</taxon>
        <taxon>Bacillota</taxon>
        <taxon>Bacilli</taxon>
        <taxon>Bacillales</taxon>
        <taxon>Gemellaceae</taxon>
        <taxon>Gemelliphila</taxon>
    </lineage>
</organism>
<protein>
    <recommendedName>
        <fullName evidence="11">protein-N(pi)-phosphohistidine--sucrose phosphotransferase</fullName>
        <ecNumber evidence="11">2.7.1.211</ecNumber>
    </recommendedName>
</protein>
<comment type="function">
    <text evidence="12">The phosphoenolpyruvate-dependent sugar phosphotransferase system (sugar PTS), a major carbohydrate active transport system, catalyzes the phosphorylation of incoming sugar substrates concomitantly with their translocation across the cell membrane. This system is involved in sucrose transport.</text>
</comment>
<feature type="transmembrane region" description="Helical" evidence="15">
    <location>
        <begin position="153"/>
        <end position="172"/>
    </location>
</feature>
<keyword evidence="7 15" id="KW-0812">Transmembrane</keyword>
<accession>A0ABX2SXM4</accession>
<dbReference type="InterPro" id="IPR036878">
    <property type="entry name" value="Glu_permease_IIB"/>
</dbReference>
<feature type="active site" description="Phosphocysteine intermediate; for EIIB activity" evidence="14">
    <location>
        <position position="26"/>
    </location>
</feature>
<feature type="domain" description="PTS EIIC type-1" evidence="17">
    <location>
        <begin position="118"/>
        <end position="476"/>
    </location>
</feature>
<evidence type="ECO:0000256" key="1">
    <source>
        <dbReference type="ARBA" id="ARBA00004651"/>
    </source>
</evidence>
<evidence type="ECO:0000256" key="11">
    <source>
        <dbReference type="ARBA" id="ARBA00044053"/>
    </source>
</evidence>
<feature type="transmembrane region" description="Helical" evidence="15">
    <location>
        <begin position="110"/>
        <end position="132"/>
    </location>
</feature>
<evidence type="ECO:0000256" key="14">
    <source>
        <dbReference type="PROSITE-ProRule" id="PRU00421"/>
    </source>
</evidence>
<name>A0ABX2SXM4_9BACL</name>
<feature type="transmembrane region" description="Helical" evidence="15">
    <location>
        <begin position="375"/>
        <end position="396"/>
    </location>
</feature>
<dbReference type="RefSeq" id="WP_179939808.1">
    <property type="nucleotide sequence ID" value="NZ_JACBYF010000001.1"/>
</dbReference>
<feature type="transmembrane region" description="Helical" evidence="15">
    <location>
        <begin position="423"/>
        <end position="439"/>
    </location>
</feature>
<dbReference type="Proteomes" id="UP000531840">
    <property type="component" value="Unassembled WGS sequence"/>
</dbReference>
<comment type="catalytic activity">
    <reaction evidence="13">
        <text>N(pros)-phospho-L-histidyl-[protein](out) + sucrose = sucrose 6(G)-phosphate(in) + L-histidyl-[protein]</text>
        <dbReference type="Rhea" id="RHEA:49236"/>
        <dbReference type="Rhea" id="RHEA-COMP:9745"/>
        <dbReference type="Rhea" id="RHEA-COMP:9746"/>
        <dbReference type="ChEBI" id="CHEBI:17992"/>
        <dbReference type="ChEBI" id="CHEBI:29979"/>
        <dbReference type="ChEBI" id="CHEBI:64837"/>
        <dbReference type="ChEBI" id="CHEBI:91002"/>
        <dbReference type="EC" id="2.7.1.211"/>
    </reaction>
</comment>
<dbReference type="EC" id="2.7.1.211" evidence="11"/>
<feature type="transmembrane region" description="Helical" evidence="15">
    <location>
        <begin position="266"/>
        <end position="284"/>
    </location>
</feature>
<evidence type="ECO:0000259" key="16">
    <source>
        <dbReference type="PROSITE" id="PS51098"/>
    </source>
</evidence>
<dbReference type="EMBL" id="JACBYF010000001">
    <property type="protein sequence ID" value="NYS46698.1"/>
    <property type="molecule type" value="Genomic_DNA"/>
</dbReference>
<feature type="transmembrane region" description="Helical" evidence="15">
    <location>
        <begin position="227"/>
        <end position="246"/>
    </location>
</feature>
<evidence type="ECO:0000256" key="2">
    <source>
        <dbReference type="ARBA" id="ARBA00022448"/>
    </source>
</evidence>
<keyword evidence="6" id="KW-0598">Phosphotransferase system</keyword>
<dbReference type="Pfam" id="PF02378">
    <property type="entry name" value="PTS_EIIC"/>
    <property type="match status" value="1"/>
</dbReference>
<dbReference type="Gene3D" id="3.30.1360.60">
    <property type="entry name" value="Glucose permease domain IIB"/>
    <property type="match status" value="1"/>
</dbReference>
<evidence type="ECO:0000256" key="10">
    <source>
        <dbReference type="ARBA" id="ARBA00023136"/>
    </source>
</evidence>
<evidence type="ECO:0000256" key="7">
    <source>
        <dbReference type="ARBA" id="ARBA00022692"/>
    </source>
</evidence>
<feature type="transmembrane region" description="Helical" evidence="15">
    <location>
        <begin position="296"/>
        <end position="316"/>
    </location>
</feature>
<evidence type="ECO:0000256" key="15">
    <source>
        <dbReference type="SAM" id="Phobius"/>
    </source>
</evidence>
<dbReference type="InterPro" id="IPR010973">
    <property type="entry name" value="PTS_IIBC_sucr"/>
</dbReference>
<dbReference type="CDD" id="cd00212">
    <property type="entry name" value="PTS_IIB_glc"/>
    <property type="match status" value="1"/>
</dbReference>
<dbReference type="Pfam" id="PF00367">
    <property type="entry name" value="PTS_EIIB"/>
    <property type="match status" value="1"/>
</dbReference>
<evidence type="ECO:0000256" key="5">
    <source>
        <dbReference type="ARBA" id="ARBA00022679"/>
    </source>
</evidence>